<dbReference type="Proteomes" id="UP000636004">
    <property type="component" value="Unassembled WGS sequence"/>
</dbReference>
<comment type="caution">
    <text evidence="3">The sequence shown here is derived from an EMBL/GenBank/DDBJ whole genome shotgun (WGS) entry which is preliminary data.</text>
</comment>
<proteinExistence type="predicted"/>
<gene>
    <name evidence="3" type="ORF">GCM10007028_03210</name>
</gene>
<keyword evidence="4" id="KW-1185">Reference proteome</keyword>
<dbReference type="EMBL" id="BMWZ01000001">
    <property type="protein sequence ID" value="GGZ69539.1"/>
    <property type="molecule type" value="Genomic_DNA"/>
</dbReference>
<keyword evidence="1" id="KW-0732">Signal</keyword>
<reference evidence="3" key="2">
    <citation type="submission" date="2020-09" db="EMBL/GenBank/DDBJ databases">
        <authorList>
            <person name="Sun Q."/>
            <person name="Kim S."/>
        </authorList>
    </citation>
    <scope>NUCLEOTIDE SEQUENCE</scope>
    <source>
        <strain evidence="3">KCTC 12710</strain>
    </source>
</reference>
<dbReference type="AlphaFoldDB" id="A0A918QRK4"/>
<evidence type="ECO:0000313" key="4">
    <source>
        <dbReference type="Proteomes" id="UP000636004"/>
    </source>
</evidence>
<evidence type="ECO:0000313" key="3">
    <source>
        <dbReference type="EMBL" id="GGZ69539.1"/>
    </source>
</evidence>
<reference evidence="3" key="1">
    <citation type="journal article" date="2014" name="Int. J. Syst. Evol. Microbiol.">
        <title>Complete genome sequence of Corynebacterium casei LMG S-19264T (=DSM 44701T), isolated from a smear-ripened cheese.</title>
        <authorList>
            <consortium name="US DOE Joint Genome Institute (JGI-PGF)"/>
            <person name="Walter F."/>
            <person name="Albersmeier A."/>
            <person name="Kalinowski J."/>
            <person name="Ruckert C."/>
        </authorList>
    </citation>
    <scope>NUCLEOTIDE SEQUENCE</scope>
    <source>
        <strain evidence="3">KCTC 12710</strain>
    </source>
</reference>
<name>A0A918QRK4_9FLAO</name>
<protein>
    <recommendedName>
        <fullName evidence="2">DUF7486 domain-containing protein</fullName>
    </recommendedName>
</protein>
<dbReference type="Pfam" id="PF24307">
    <property type="entry name" value="DUF7486"/>
    <property type="match status" value="1"/>
</dbReference>
<evidence type="ECO:0000256" key="1">
    <source>
        <dbReference type="SAM" id="SignalP"/>
    </source>
</evidence>
<accession>A0A918QRK4</accession>
<feature type="signal peptide" evidence="1">
    <location>
        <begin position="1"/>
        <end position="27"/>
    </location>
</feature>
<feature type="chain" id="PRO_5037885116" description="DUF7486 domain-containing protein" evidence="1">
    <location>
        <begin position="28"/>
        <end position="197"/>
    </location>
</feature>
<feature type="domain" description="DUF7486" evidence="2">
    <location>
        <begin position="39"/>
        <end position="192"/>
    </location>
</feature>
<organism evidence="3 4">
    <name type="scientific">Algibacter mikhailovii</name>
    <dbReference type="NCBI Taxonomy" id="425498"/>
    <lineage>
        <taxon>Bacteria</taxon>
        <taxon>Pseudomonadati</taxon>
        <taxon>Bacteroidota</taxon>
        <taxon>Flavobacteriia</taxon>
        <taxon>Flavobacteriales</taxon>
        <taxon>Flavobacteriaceae</taxon>
        <taxon>Algibacter</taxon>
    </lineage>
</organism>
<dbReference type="InterPro" id="IPR055909">
    <property type="entry name" value="DUF7486"/>
</dbReference>
<sequence length="197" mass="21936">MSYDIRAMKNSILLCFTVVLSSTLCFSQNENTSIKTDFKEVIWHVKGFKPEVKFLKIKAIDKSGKIYDVKAIQNSEQTSLLDVKAFVKGKRLPVKMLVGQGKYHPVKAIDEDGQILDIKAITDNGGFLPVKGVSQSGNIVHIRAIYEDLIFYNVIAISPDGKTNAVKGIKMNTDEVETTVNGIEVFAHIKSIPQIKY</sequence>
<evidence type="ECO:0000259" key="2">
    <source>
        <dbReference type="Pfam" id="PF24307"/>
    </source>
</evidence>